<evidence type="ECO:0000256" key="2">
    <source>
        <dbReference type="ARBA" id="ARBA00022833"/>
    </source>
</evidence>
<dbReference type="PRINTS" id="PR00083">
    <property type="entry name" value="HOLDHDRGNASE"/>
</dbReference>
<feature type="active site" description="Proton acceptor" evidence="6">
    <location>
        <position position="320"/>
    </location>
</feature>
<evidence type="ECO:0000256" key="8">
    <source>
        <dbReference type="PIRSR" id="PIRSR000099-3"/>
    </source>
</evidence>
<dbReference type="OrthoDB" id="9805269at2"/>
<keyword evidence="1 9" id="KW-0479">Metal-binding</keyword>
<feature type="binding site" evidence="9">
    <location>
        <position position="249"/>
    </location>
    <ligand>
        <name>Zn(2+)</name>
        <dbReference type="ChEBI" id="CHEBI:29105"/>
    </ligand>
</feature>
<dbReference type="GO" id="GO:0004399">
    <property type="term" value="F:histidinol dehydrogenase activity"/>
    <property type="evidence" value="ECO:0007669"/>
    <property type="project" value="InterPro"/>
</dbReference>
<evidence type="ECO:0000313" key="12">
    <source>
        <dbReference type="Proteomes" id="UP000193224"/>
    </source>
</evidence>
<keyword evidence="7" id="KW-0520">NAD</keyword>
<reference evidence="11 12" key="1">
    <citation type="submission" date="2017-03" db="EMBL/GenBank/DDBJ databases">
        <authorList>
            <person name="Afonso C.L."/>
            <person name="Miller P.J."/>
            <person name="Scott M.A."/>
            <person name="Spackman E."/>
            <person name="Goraichik I."/>
            <person name="Dimitrov K.M."/>
            <person name="Suarez D.L."/>
            <person name="Swayne D.E."/>
        </authorList>
    </citation>
    <scope>NUCLEOTIDE SEQUENCE [LARGE SCALE GENOMIC DNA]</scope>
    <source>
        <strain evidence="11 12">CECT 7745</strain>
    </source>
</reference>
<keyword evidence="2 9" id="KW-0862">Zinc</keyword>
<dbReference type="InterPro" id="IPR022695">
    <property type="entry name" value="Histidinol_DH_monofunct"/>
</dbReference>
<evidence type="ECO:0000256" key="7">
    <source>
        <dbReference type="PIRSR" id="PIRSR000099-2"/>
    </source>
</evidence>
<evidence type="ECO:0000256" key="9">
    <source>
        <dbReference type="PIRSR" id="PIRSR000099-4"/>
    </source>
</evidence>
<feature type="binding site" evidence="9">
    <location>
        <position position="252"/>
    </location>
    <ligand>
        <name>Zn(2+)</name>
        <dbReference type="ChEBI" id="CHEBI:29105"/>
    </ligand>
</feature>
<gene>
    <name evidence="11" type="primary">hpsN_1</name>
    <name evidence="11" type="ORF">ROA7745_00278</name>
</gene>
<evidence type="ECO:0000256" key="1">
    <source>
        <dbReference type="ARBA" id="ARBA00022723"/>
    </source>
</evidence>
<dbReference type="GO" id="GO:0005829">
    <property type="term" value="C:cytosol"/>
    <property type="evidence" value="ECO:0007669"/>
    <property type="project" value="TreeGrafter"/>
</dbReference>
<dbReference type="Proteomes" id="UP000193224">
    <property type="component" value="Unassembled WGS sequence"/>
</dbReference>
<dbReference type="InterPro" id="IPR016161">
    <property type="entry name" value="Ald_DH/histidinol_DH"/>
</dbReference>
<feature type="binding site" evidence="8">
    <location>
        <position position="407"/>
    </location>
    <ligand>
        <name>substrate</name>
    </ligand>
</feature>
<dbReference type="PANTHER" id="PTHR21256">
    <property type="entry name" value="HISTIDINOL DEHYDROGENASE HDH"/>
    <property type="match status" value="1"/>
</dbReference>
<feature type="binding site" evidence="8">
    <location>
        <position position="320"/>
    </location>
    <ligand>
        <name>substrate</name>
    </ligand>
</feature>
<evidence type="ECO:0000256" key="4">
    <source>
        <dbReference type="ARBA" id="ARBA00072814"/>
    </source>
</evidence>
<comment type="cofactor">
    <cofactor evidence="9">
        <name>Zn(2+)</name>
        <dbReference type="ChEBI" id="CHEBI:29105"/>
    </cofactor>
    <text evidence="9">Binds 1 zinc ion per subunit.</text>
</comment>
<feature type="binding site" evidence="8">
    <location>
        <position position="412"/>
    </location>
    <ligand>
        <name>substrate</name>
    </ligand>
</feature>
<dbReference type="Gene3D" id="3.40.50.1980">
    <property type="entry name" value="Nitrogenase molybdenum iron protein domain"/>
    <property type="match status" value="2"/>
</dbReference>
<dbReference type="InterPro" id="IPR012131">
    <property type="entry name" value="Hstdl_DH"/>
</dbReference>
<dbReference type="AlphaFoldDB" id="A0A1X7BLF0"/>
<feature type="binding site" evidence="7">
    <location>
        <position position="204"/>
    </location>
    <ligand>
        <name>NAD(+)</name>
        <dbReference type="ChEBI" id="CHEBI:57540"/>
    </ligand>
</feature>
<keyword evidence="12" id="KW-1185">Reference proteome</keyword>
<evidence type="ECO:0000313" key="11">
    <source>
        <dbReference type="EMBL" id="SMC10471.1"/>
    </source>
</evidence>
<feature type="binding site" evidence="7">
    <location>
        <position position="181"/>
    </location>
    <ligand>
        <name>NAD(+)</name>
        <dbReference type="ChEBI" id="CHEBI:57540"/>
    </ligand>
</feature>
<proteinExistence type="inferred from homology"/>
<feature type="binding site" evidence="8">
    <location>
        <position position="227"/>
    </location>
    <ligand>
        <name>substrate</name>
    </ligand>
</feature>
<keyword evidence="3 5" id="KW-0560">Oxidoreductase</keyword>
<comment type="similarity">
    <text evidence="5 10">Belongs to the histidinol dehydrogenase family.</text>
</comment>
<dbReference type="EMBL" id="FWXB01000001">
    <property type="protein sequence ID" value="SMC10471.1"/>
    <property type="molecule type" value="Genomic_DNA"/>
</dbReference>
<dbReference type="Pfam" id="PF00815">
    <property type="entry name" value="Histidinol_dh"/>
    <property type="match status" value="1"/>
</dbReference>
<name>A0A1X7BLF0_9RHOB</name>
<feature type="binding site" evidence="8">
    <location>
        <position position="353"/>
    </location>
    <ligand>
        <name>substrate</name>
    </ligand>
</feature>
<feature type="binding site" evidence="7">
    <location>
        <position position="119"/>
    </location>
    <ligand>
        <name>NAD(+)</name>
        <dbReference type="ChEBI" id="CHEBI:57540"/>
    </ligand>
</feature>
<dbReference type="FunFam" id="3.40.50.1980:FF:000001">
    <property type="entry name" value="Histidinol dehydrogenase"/>
    <property type="match status" value="1"/>
</dbReference>
<dbReference type="PANTHER" id="PTHR21256:SF14">
    <property type="entry name" value="HISTIDINOL DEHYDROGENASE"/>
    <property type="match status" value="1"/>
</dbReference>
<dbReference type="GO" id="GO:0000105">
    <property type="term" value="P:L-histidine biosynthetic process"/>
    <property type="evidence" value="ECO:0007669"/>
    <property type="project" value="InterPro"/>
</dbReference>
<feature type="binding site" evidence="8">
    <location>
        <position position="252"/>
    </location>
    <ligand>
        <name>substrate</name>
    </ligand>
</feature>
<sequence length="434" mass="45916">MPIRFLKTAPGQPPQTASDTADTVQLMLARLRAGGAQVALEYARQLDNWQGEISVSRAQVDQAIAQVPQALKDDIRWAHDNISRFAAAQRATAQDMQVELRPGLIAGQRQIPLGAAGCYVPGGRYTHIASALMSIGTAREAGVADITACSPPNGAEGIPAAMLYAMDLAGATRILTIGGVQGVAAMAFGMFGAPAADILVGPGNAYVAEAKRQLFGPIGIDMFAGPTDSLVLADHTADAETVAIDLVGQAEHGANSPVWLATTHKPLADQVLARIPSMIADLPEPNRSAATTAWADLGEVVLCDTPEEMAQFSDEKAPEHLHVQAADLPWWRDRLSAYGSLFLGEETTVAFGDKAAGPNHVLPTSGAARYTGGLSVHKFLKTVTWQQVDERSLPDLARVTASLSRAERMEGHARSADIRLERFATPPKRAANGV</sequence>
<protein>
    <recommendedName>
        <fullName evidence="4">Histidinol dehydrogenase homolog</fullName>
    </recommendedName>
</protein>
<dbReference type="RefSeq" id="WP_085798433.1">
    <property type="nucleotide sequence ID" value="NZ_FWXB01000001.1"/>
</dbReference>
<evidence type="ECO:0000256" key="6">
    <source>
        <dbReference type="PIRSR" id="PIRSR000099-1"/>
    </source>
</evidence>
<feature type="active site" description="Proton acceptor" evidence="6">
    <location>
        <position position="319"/>
    </location>
</feature>
<feature type="binding site" evidence="9">
    <location>
        <position position="412"/>
    </location>
    <ligand>
        <name>Zn(2+)</name>
        <dbReference type="ChEBI" id="CHEBI:29105"/>
    </ligand>
</feature>
<dbReference type="NCBIfam" id="TIGR00069">
    <property type="entry name" value="hisD"/>
    <property type="match status" value="1"/>
</dbReference>
<evidence type="ECO:0000256" key="3">
    <source>
        <dbReference type="ARBA" id="ARBA00023002"/>
    </source>
</evidence>
<feature type="binding site" evidence="8">
    <location>
        <position position="249"/>
    </location>
    <ligand>
        <name>substrate</name>
    </ligand>
</feature>
<dbReference type="SUPFAM" id="SSF53720">
    <property type="entry name" value="ALDH-like"/>
    <property type="match status" value="1"/>
</dbReference>
<evidence type="ECO:0000256" key="10">
    <source>
        <dbReference type="RuleBase" id="RU004175"/>
    </source>
</evidence>
<accession>A0A1X7BLF0</accession>
<dbReference type="GO" id="GO:0051287">
    <property type="term" value="F:NAD binding"/>
    <property type="evidence" value="ECO:0007669"/>
    <property type="project" value="InterPro"/>
</dbReference>
<feature type="binding site" evidence="9">
    <location>
        <position position="353"/>
    </location>
    <ligand>
        <name>Zn(2+)</name>
        <dbReference type="ChEBI" id="CHEBI:29105"/>
    </ligand>
</feature>
<organism evidence="11 12">
    <name type="scientific">Roseovarius aestuarii</name>
    <dbReference type="NCBI Taxonomy" id="475083"/>
    <lineage>
        <taxon>Bacteria</taxon>
        <taxon>Pseudomonadati</taxon>
        <taxon>Pseudomonadota</taxon>
        <taxon>Alphaproteobacteria</taxon>
        <taxon>Rhodobacterales</taxon>
        <taxon>Roseobacteraceae</taxon>
        <taxon>Roseovarius</taxon>
    </lineage>
</organism>
<dbReference type="CDD" id="cd06572">
    <property type="entry name" value="Histidinol_dh"/>
    <property type="match status" value="1"/>
</dbReference>
<evidence type="ECO:0000256" key="5">
    <source>
        <dbReference type="PIRNR" id="PIRNR000099"/>
    </source>
</evidence>
<dbReference type="Gene3D" id="1.20.5.1300">
    <property type="match status" value="1"/>
</dbReference>
<dbReference type="PIRSF" id="PIRSF000099">
    <property type="entry name" value="Histidinol_dh"/>
    <property type="match status" value="1"/>
</dbReference>
<dbReference type="GO" id="GO:0046872">
    <property type="term" value="F:metal ion binding"/>
    <property type="evidence" value="ECO:0007669"/>
    <property type="project" value="UniProtKB-KW"/>
</dbReference>